<keyword evidence="6" id="KW-1185">Reference proteome</keyword>
<comment type="similarity">
    <text evidence="2 4">Belongs to the class-III pyridoxal-phosphate-dependent aminotransferase family.</text>
</comment>
<dbReference type="GO" id="GO:0008483">
    <property type="term" value="F:transaminase activity"/>
    <property type="evidence" value="ECO:0007669"/>
    <property type="project" value="UniProtKB-KW"/>
</dbReference>
<keyword evidence="5" id="KW-0032">Aminotransferase</keyword>
<dbReference type="eggNOG" id="COG0161">
    <property type="taxonomic scope" value="Bacteria"/>
</dbReference>
<dbReference type="STRING" id="314271.RB2654_07134"/>
<sequence length="463" mass="50292">METTMTQTDTRNDLSAVVAADRAHVWHHLSQHKPFETTDPRVYVEGKGLTLWDATGREFLDAVSGGVWTVNVGYGRESIADAVRDQLVKLNYFAGAAGTVPGALFAERLIEKMPGLSRVYYSNSGSEANEKVYKMVRQISHRHHGGKKSKILYRERDYHGTTIGTLATSGQKQRAEQYGPFPEGFVEVPHCLEYRAQWDTAGYGRRAADAIEEVILREGPETVGCLVLEPVTAGGGVIVPPEGYWPRVQEICRTYDILLHIDEVVCGLGRTGTWFGYQNFGIEPDFVTMAKGVASGYAAIACTVTTEAVFDLFKDDAADPLGHFRDISTFGGCTSGPVAALENMRIIEDEGLLENTKAMGARCLANLRDLMDRHPVIGDVRGMGLFCGAELVVDRATKEPMDEARVQAVVAHCLSQGVIIGATNRSLPGYNNTLCLSPALTVTAAEIDRITGAIDAALTAVFG</sequence>
<proteinExistence type="inferred from homology"/>
<dbReference type="PANTHER" id="PTHR43094:SF1">
    <property type="entry name" value="AMINOTRANSFERASE CLASS-III"/>
    <property type="match status" value="1"/>
</dbReference>
<dbReference type="GO" id="GO:0030170">
    <property type="term" value="F:pyridoxal phosphate binding"/>
    <property type="evidence" value="ECO:0007669"/>
    <property type="project" value="InterPro"/>
</dbReference>
<evidence type="ECO:0000313" key="6">
    <source>
        <dbReference type="Proteomes" id="UP000002931"/>
    </source>
</evidence>
<evidence type="ECO:0000256" key="4">
    <source>
        <dbReference type="RuleBase" id="RU003560"/>
    </source>
</evidence>
<dbReference type="Pfam" id="PF00202">
    <property type="entry name" value="Aminotran_3"/>
    <property type="match status" value="1"/>
</dbReference>
<evidence type="ECO:0000256" key="3">
    <source>
        <dbReference type="ARBA" id="ARBA00022898"/>
    </source>
</evidence>
<keyword evidence="3 4" id="KW-0663">Pyridoxal phosphate</keyword>
<keyword evidence="5" id="KW-0808">Transferase</keyword>
<dbReference type="InterPro" id="IPR049704">
    <property type="entry name" value="Aminotrans_3_PPA_site"/>
</dbReference>
<dbReference type="PANTHER" id="PTHR43094">
    <property type="entry name" value="AMINOTRANSFERASE"/>
    <property type="match status" value="1"/>
</dbReference>
<name>A3VG89_9RHOB</name>
<dbReference type="HOGENOM" id="CLU_016922_4_0_5"/>
<dbReference type="Gene3D" id="3.90.1150.10">
    <property type="entry name" value="Aspartate Aminotransferase, domain 1"/>
    <property type="match status" value="1"/>
</dbReference>
<evidence type="ECO:0000313" key="5">
    <source>
        <dbReference type="EMBL" id="EAQ12865.1"/>
    </source>
</evidence>
<evidence type="ECO:0000256" key="1">
    <source>
        <dbReference type="ARBA" id="ARBA00001933"/>
    </source>
</evidence>
<dbReference type="SUPFAM" id="SSF53383">
    <property type="entry name" value="PLP-dependent transferases"/>
    <property type="match status" value="1"/>
</dbReference>
<dbReference type="EMBL" id="AAMT01000007">
    <property type="protein sequence ID" value="EAQ12865.1"/>
    <property type="molecule type" value="Genomic_DNA"/>
</dbReference>
<reference evidence="5 6" key="1">
    <citation type="journal article" date="2010" name="J. Bacteriol.">
        <title>Genome sequences of Pelagibaca bermudensis HTCC2601T and Maritimibacter alkaliphilus HTCC2654T, the type strains of two marine Roseobacter genera.</title>
        <authorList>
            <person name="Thrash J.C."/>
            <person name="Cho J.C."/>
            <person name="Ferriera S."/>
            <person name="Johnson J."/>
            <person name="Vergin K.L."/>
            <person name="Giovannoni S.J."/>
        </authorList>
    </citation>
    <scope>NUCLEOTIDE SEQUENCE [LARGE SCALE GENOMIC DNA]</scope>
    <source>
        <strain evidence="5 6">HTCC2654</strain>
    </source>
</reference>
<protein>
    <submittedName>
        <fullName evidence="5">Probable adenosylmethionine-8-amino-7-oxononanoate aminotransferase</fullName>
    </submittedName>
</protein>
<comment type="cofactor">
    <cofactor evidence="1">
        <name>pyridoxal 5'-phosphate</name>
        <dbReference type="ChEBI" id="CHEBI:597326"/>
    </cofactor>
</comment>
<dbReference type="Gene3D" id="3.40.640.10">
    <property type="entry name" value="Type I PLP-dependent aspartate aminotransferase-like (Major domain)"/>
    <property type="match status" value="1"/>
</dbReference>
<comment type="caution">
    <text evidence="5">The sequence shown here is derived from an EMBL/GenBank/DDBJ whole genome shotgun (WGS) entry which is preliminary data.</text>
</comment>
<dbReference type="InterPro" id="IPR015424">
    <property type="entry name" value="PyrdxlP-dep_Trfase"/>
</dbReference>
<gene>
    <name evidence="5" type="ORF">RB2654_07134</name>
</gene>
<dbReference type="CDD" id="cd00610">
    <property type="entry name" value="OAT_like"/>
    <property type="match status" value="1"/>
</dbReference>
<dbReference type="AlphaFoldDB" id="A3VG89"/>
<dbReference type="InterPro" id="IPR015422">
    <property type="entry name" value="PyrdxlP-dep_Trfase_small"/>
</dbReference>
<dbReference type="PROSITE" id="PS00600">
    <property type="entry name" value="AA_TRANSFER_CLASS_3"/>
    <property type="match status" value="1"/>
</dbReference>
<organism evidence="5 6">
    <name type="scientific">Maritimibacter alkaliphilus HTCC2654</name>
    <dbReference type="NCBI Taxonomy" id="314271"/>
    <lineage>
        <taxon>Bacteria</taxon>
        <taxon>Pseudomonadati</taxon>
        <taxon>Pseudomonadota</taxon>
        <taxon>Alphaproteobacteria</taxon>
        <taxon>Rhodobacterales</taxon>
        <taxon>Roseobacteraceae</taxon>
        <taxon>Maritimibacter</taxon>
    </lineage>
</organism>
<accession>A3VG89</accession>
<evidence type="ECO:0000256" key="2">
    <source>
        <dbReference type="ARBA" id="ARBA00008954"/>
    </source>
</evidence>
<dbReference type="InterPro" id="IPR015421">
    <property type="entry name" value="PyrdxlP-dep_Trfase_major"/>
</dbReference>
<dbReference type="InterPro" id="IPR005814">
    <property type="entry name" value="Aminotrans_3"/>
</dbReference>
<dbReference type="Proteomes" id="UP000002931">
    <property type="component" value="Unassembled WGS sequence"/>
</dbReference>
<dbReference type="PIRSF" id="PIRSF000521">
    <property type="entry name" value="Transaminase_4ab_Lys_Orn"/>
    <property type="match status" value="1"/>
</dbReference>